<accession>M7BG64</accession>
<dbReference type="InterPro" id="IPR009016">
    <property type="entry name" value="Fe_hydrogenase"/>
</dbReference>
<dbReference type="EMBL" id="KB523472">
    <property type="protein sequence ID" value="EMP36896.1"/>
    <property type="molecule type" value="Genomic_DNA"/>
</dbReference>
<sequence>MKEDAKISVKKSKWSKRMLREHGSGDGRYEGLNSVHSKLDPDMQKAVYQARLNFLNGQVAKEGVACTFTADNSRDWLQENFGLSSVYADYSDLIRLDPGFNGYEVTDLLTATQLGKLVVISGILNDSTRVNAEIDATNVMNTLKSRDVSELQTFLSEVNMLIKQPSVPMLNISMEVKHTMLARTVEQLRVALPTFPDADSDLWFKKRLVVVLPSIKADVLQEIPISLSCSSYKSLIAGIDTGFSEIPEDGKKDVYRYIVSFLTQTSQDTGPVCYTEVPTRDWLLEYFGKFSTEASYTQLISFYHQPFDAYTVLDILTPTQIGDMVAHSDTLTRMDLAARLIQFFQQSKPEDVHIMLTKFTEAAIMRKISVLPDDAITRLLLQSYLTGMSGRMEAYTATDWNATFQNELRFLSPVVNTTTLALIVPRDYDSLVAIVAGFDGAHQHMTESSRRAVVLWIVQHLKVLKGYSVESITEWIQTTWRSFFFDATLEEVKSTNENFDPADLLGSLRVDQLMEYVVTSDALFNVTTMIRVLRSLEGKDSEIALPKMEEFLTKFNFAITQQSIMGVQNTEVRLEMLTTLFTDLSKHFYKFTDLDYEAWFLEKLKFLLPSMNANLLELIPVDVSFPSYTAIIRSLDNVFPEFSQQTSHNIYNLIQKILEHQRNTSEAVFPGSYSSSQSFLQLIFYRFRHFANYTQLLTFYKDFNGYDVLDLLSARQMGEMMVVTNAVKNERSAVQILVEVETRTFAEMTEFIMAFNSVAEQKHLVVLPNPWIRDLAFETIFKSFQFSTFTADQYTFWFGSQLQLFLPAINAQYLQLLPLDIDCQSHQNLVQALDKVYNHYTDEQRKAIHGRIFRFLESYRNAQGGTCPPDADSSLWIISNYGHFSASANMEEFSSLNTNFDALSAVSELSPEQLAQLTMATGALADETIVIKIMNNLNTSSDLAKFFDALNAIASVELQSSIHAHLILSTAFQKIAVGFPNFKARDFAYWFQAALQNVLHTVNETVIAALPVSVSCDSYQQLLKGFNNIYASIPAGKAPSVFGFCSTFLASKVKSGIACGSPTQSIQNWLDVNLGNFSKYAKYRDLLTWNQHFNGMAVLDKMASPQLASFTLESDAINEEEVMYQVLARLQNKPADEIYQYLDQLNKDARRMMIPPIKNEAVRKNMLAQFVNEIKSGYSAFSPEDWTHLFTRLELLLPSAGEMEIKLFLTHIPGCDSFRAMVSSLSQVYPSMSSVNQQGVYSALFTFLENQHNTTGSACALGNEESLDWLRNNFGAFTANARYEDFTKLMANFNGFDVSDNLTSTQLAHVFFGTDALDDIGMTETLLVSLQSRPAGDVVAFVTEFVAIASQVDAVAGLSPVQLTSYVLASDVLRDSDKAGKVFGSLNSHTTGEFLDAFNAAAQQQDSLDLFSASALAQLSAQSNTIYSPAAIQLVFEAIRSKEEPLQHLSTYLDDLNALLLKSSVLLGNSKMRDTMLMMSAEIAFPQITAMSLEDTTMWLHRLNLLLPGVNATALDLLPLTMPCPFYQAVIKAIGGVYSALSARKRQDVYEFQKAYLNAQFTDSGSPCSLNTTGASNWLEKNFGQLSCSVPIRDLQALYPNVTIIDVIGNTNLNDVAKLLAKPEVIANGTMLKKVVLLIPPKNVTQFLNAAMSAANKANLTDSQITALNVTILTAVWKKLSSSFSDFIPLDWRRLFQDLHVLLPSINSTHLQLIPANISCSSYQEIATALSNAYTELTESAQDSIYKYLLAAHRDSTLKCCTGASLTAFLDTYFVKFSSKLTAEDLVALIPSSQLSQKIGSMQPRELRDILIKPGYPSNYTALETLLRNYEDIDKIGTVLDGLNQQVNRTNGSLKAVLNGVWPSFVTALSSFNSSSLDQWLKKRLQTHLPLITPSQLNTSEILTTNCLAFRHLVKALNIHYRDYTVEMQRSIYIILKNYLLQPEQLQDFAVDPRNLALVGELTLPEDVKEYYSTLITMQNPSIGLGSGWAKPSAGKVLPLLSAAGGWSPAQASIVIKKVIQNGYQINKASSVLILGKLALGLPVNVLDKLDNKDTLLLAEDQNFTESMERAPLPVKHKFVQRILQSVTESTFLNIPDKLVDQIPLSRLAFPQININEINQKKWTATQASVFFQAVLKSMQQYSSLSSAVLQGFSCGAANFLNNSQFASLAKAMRDKRTRLEDRQGTSTLSFSKENLQILGNLSCALNGSDIAKSDPYILKVLQSCMSFTQDQLTAIEQQLKNKYGSPSTWTVSTLTDMGILASGLMSSTLQRISETEKTQFFPDFLSQLKTWNRNQFTYILKQLANPQRQKRAATDCTRTPLTTEVVVKQRDLLASKYTSSSDLDACLPDDVLRNNLETLGKMEFQDPLLQVLKLKLDKIFGTLPEDYLPLLGNIARMYTTAEIANWNITTAETLSALLTGTSWQQDLPKVKSLVTRPLEANGNQFDGTILTMLAPHICALEDTQIKAISSEAIRETSRPMNTSLCSQRQKNLLYSQLRAAYEENQSSPDAYYQLLKPAIGGAPTKDLIKFASGYPVMDVATFTVLNPDEVQKLSAQNLKDLLGANLPELNNLADDPVVKAWTQAHNQSEDCVKPIKVEKKPGKTAAKIRIEDDGSYFQINQDGGAQKLEKAKITLNDCLACSGCITSAESVLITQQSHEELNKVLSSNKTAAPNQQKLVIVSVSPQSRASLAARFKMTLLETAKKLTAFLKNLGSVHYVFDTTFSRNFSLLESQREFVRRFQRQTEDKKALPMLASACPGWICYAEKTHGSFVIPYISTTKSPQQVMGSLIKGHFAKQQHFSPDQTYHVTVMPCYDKKLEASRPDFFSQEYQTREVDCVITTENPYTCGSVSGEVLQLLEQKGVSLSDVDSAPLDIMFSSVLEEELLGHAGSGSGGYLEHIYKYAAKELFGIQVDEVQYKPLKNKDFQEVTLEKDGTVLLQFALAYGFRNIQNLVQKLKRGKSPYHYVEVMACPSGCLNGGGQIRAEGESSKDLLQQVEKLYESVKTEIPERNLTVKELYEQWLGGTDSEKAGKILHTEYHAVEKMNSGFNIKW</sequence>
<organism evidence="3 4">
    <name type="scientific">Chelonia mydas</name>
    <name type="common">Green sea-turtle</name>
    <name type="synonym">Chelonia agassizi</name>
    <dbReference type="NCBI Taxonomy" id="8469"/>
    <lineage>
        <taxon>Eukaryota</taxon>
        <taxon>Metazoa</taxon>
        <taxon>Chordata</taxon>
        <taxon>Craniata</taxon>
        <taxon>Vertebrata</taxon>
        <taxon>Euteleostomi</taxon>
        <taxon>Archelosauria</taxon>
        <taxon>Testudinata</taxon>
        <taxon>Testudines</taxon>
        <taxon>Cryptodira</taxon>
        <taxon>Durocryptodira</taxon>
        <taxon>Americhelydia</taxon>
        <taxon>Chelonioidea</taxon>
        <taxon>Cheloniidae</taxon>
        <taxon>Chelonia</taxon>
    </lineage>
</organism>
<feature type="domain" description="Iron hydrogenase small subunit" evidence="2">
    <location>
        <begin position="2989"/>
        <end position="3045"/>
    </location>
</feature>
<dbReference type="STRING" id="8469.M7BG64"/>
<keyword evidence="4" id="KW-1185">Reference proteome</keyword>
<dbReference type="Gene3D" id="1.20.970.40">
    <property type="match status" value="1"/>
</dbReference>
<proteinExistence type="inferred from homology"/>
<dbReference type="Gene3D" id="3.40.50.1780">
    <property type="match status" value="1"/>
</dbReference>
<dbReference type="PANTHER" id="PTHR11615">
    <property type="entry name" value="NITRATE, FORMATE, IRON DEHYDROGENASE"/>
    <property type="match status" value="1"/>
</dbReference>
<dbReference type="SUPFAM" id="SSF53920">
    <property type="entry name" value="Fe-only hydrogenase"/>
    <property type="match status" value="1"/>
</dbReference>
<name>M7BG64_CHEMY</name>
<comment type="similarity">
    <text evidence="1">Belongs to the NARF family.</text>
</comment>
<evidence type="ECO:0000313" key="3">
    <source>
        <dbReference type="EMBL" id="EMP36896.1"/>
    </source>
</evidence>
<evidence type="ECO:0000313" key="4">
    <source>
        <dbReference type="Proteomes" id="UP000031443"/>
    </source>
</evidence>
<dbReference type="Proteomes" id="UP000031443">
    <property type="component" value="Unassembled WGS sequence"/>
</dbReference>
<dbReference type="Pfam" id="PF02906">
    <property type="entry name" value="Fe_hyd_lg_C"/>
    <property type="match status" value="1"/>
</dbReference>
<evidence type="ECO:0000256" key="1">
    <source>
        <dbReference type="ARBA" id="ARBA00006596"/>
    </source>
</evidence>
<dbReference type="InterPro" id="IPR010335">
    <property type="entry name" value="Mesothelin"/>
</dbReference>
<protein>
    <submittedName>
        <fullName evidence="3">Cytosolic Fe-S cluster assembly factor NARFL</fullName>
    </submittedName>
</protein>
<dbReference type="InterPro" id="IPR050340">
    <property type="entry name" value="Cytosolic_Fe-S_CAF"/>
</dbReference>
<evidence type="ECO:0000259" key="2">
    <source>
        <dbReference type="SMART" id="SM00902"/>
    </source>
</evidence>
<dbReference type="Gene3D" id="3.40.950.10">
    <property type="entry name" value="Fe-only Hydrogenase (Larger Subunit), Chain L, domain 3"/>
    <property type="match status" value="1"/>
</dbReference>
<dbReference type="Pfam" id="PF06060">
    <property type="entry name" value="Mesothelin"/>
    <property type="match status" value="1"/>
</dbReference>
<dbReference type="Pfam" id="PF02256">
    <property type="entry name" value="Fe_hyd_SSU"/>
    <property type="match status" value="1"/>
</dbReference>
<reference evidence="4" key="1">
    <citation type="journal article" date="2013" name="Nat. Genet.">
        <title>The draft genomes of soft-shell turtle and green sea turtle yield insights into the development and evolution of the turtle-specific body plan.</title>
        <authorList>
            <person name="Wang Z."/>
            <person name="Pascual-Anaya J."/>
            <person name="Zadissa A."/>
            <person name="Li W."/>
            <person name="Niimura Y."/>
            <person name="Huang Z."/>
            <person name="Li C."/>
            <person name="White S."/>
            <person name="Xiong Z."/>
            <person name="Fang D."/>
            <person name="Wang B."/>
            <person name="Ming Y."/>
            <person name="Chen Y."/>
            <person name="Zheng Y."/>
            <person name="Kuraku S."/>
            <person name="Pignatelli M."/>
            <person name="Herrero J."/>
            <person name="Beal K."/>
            <person name="Nozawa M."/>
            <person name="Li Q."/>
            <person name="Wang J."/>
            <person name="Zhang H."/>
            <person name="Yu L."/>
            <person name="Shigenobu S."/>
            <person name="Wang J."/>
            <person name="Liu J."/>
            <person name="Flicek P."/>
            <person name="Searle S."/>
            <person name="Wang J."/>
            <person name="Kuratani S."/>
            <person name="Yin Y."/>
            <person name="Aken B."/>
            <person name="Zhang G."/>
            <person name="Irie N."/>
        </authorList>
    </citation>
    <scope>NUCLEOTIDE SEQUENCE [LARGE SCALE GENOMIC DNA]</scope>
</reference>
<dbReference type="SMART" id="SM00902">
    <property type="entry name" value="Fe_hyd_SSU"/>
    <property type="match status" value="1"/>
</dbReference>
<dbReference type="InterPro" id="IPR004108">
    <property type="entry name" value="Fe_hydrogenase_lsu_C"/>
</dbReference>
<dbReference type="eggNOG" id="KOG2439">
    <property type="taxonomic scope" value="Eukaryota"/>
</dbReference>
<gene>
    <name evidence="3" type="ORF">UY3_05876</name>
</gene>
<dbReference type="InterPro" id="IPR003149">
    <property type="entry name" value="Fe_hydrogenase_ssu"/>
</dbReference>